<dbReference type="EMBL" id="GG663738">
    <property type="protein sequence ID" value="EEH58017.1"/>
    <property type="molecule type" value="Genomic_DNA"/>
</dbReference>
<feature type="region of interest" description="Disordered" evidence="2">
    <location>
        <begin position="700"/>
        <end position="725"/>
    </location>
</feature>
<evidence type="ECO:0000256" key="2">
    <source>
        <dbReference type="SAM" id="MobiDB-lite"/>
    </source>
</evidence>
<organism evidence="4">
    <name type="scientific">Micromonas pusilla (strain CCMP1545)</name>
    <name type="common">Picoplanktonic green alga</name>
    <dbReference type="NCBI Taxonomy" id="564608"/>
    <lineage>
        <taxon>Eukaryota</taxon>
        <taxon>Viridiplantae</taxon>
        <taxon>Chlorophyta</taxon>
        <taxon>Mamiellophyceae</taxon>
        <taxon>Mamiellales</taxon>
        <taxon>Mamiellaceae</taxon>
        <taxon>Micromonas</taxon>
    </lineage>
</organism>
<feature type="compositionally biased region" description="Gly residues" evidence="2">
    <location>
        <begin position="1178"/>
        <end position="1201"/>
    </location>
</feature>
<dbReference type="OMA" id="QQNFGDP"/>
<feature type="compositionally biased region" description="Basic residues" evidence="2">
    <location>
        <begin position="1264"/>
        <end position="1274"/>
    </location>
</feature>
<keyword evidence="4" id="KW-1185">Reference proteome</keyword>
<feature type="compositionally biased region" description="Low complexity" evidence="2">
    <location>
        <begin position="707"/>
        <end position="725"/>
    </location>
</feature>
<sequence length="1282" mass="124566">MAANENTTPRARPVNSISPLVGRSPGERVLERFSALRRSIGGAVAQTVRGLLASPTEPGGNAAASPMPPPPAQAARAAQSERVGPRQSRLVDILRESTGRENLSQEEAERELRSLLKRGRGDNETAAMTTPAAEGPPIARAAPVPVASRAPTAGLTRTTPGDGQHYARDDEINVEDEAPYGDAMRSTSERRRAIGMALPNARGVSRPAAVGWGGIGGGAPPPQQSAPPANVYRSLYGAPQHGITPQRVPPQSLLGTSAPGSGLRGPIGYGANRGAGYGTRVRSPPTASGAGMDFDYQGPGLGMLSAGSKRGRDAAEFEAHERDIGRATVPRLTPPPERGNMPPPPPVHAMAAPSNTPVPLSARATPGATSAVTTDTARRILQTLDRLAGQKGDASGVAASPLPKPLNLSSSLNRAAAPTSSLHGFRGIQRATPSKAFADAEKRLPSTIASHSKPALGAIIASAGPTAATPLQFTPNVLSKEKTTVAVAPPVQPIEIKSQVHSIMASAVSTIDDGPGAEPELPPPSIPTKSAAPSTTPLFDGGAPTFSFRDPPPQSKGEAINVDASAAIAGELPKYTFGGDDSDEMELPTFIFGDEDDGDFEVSKFGSDDLNQVADITYTFGEGAPAPDTAMKAAKPATLFTSESPKPKAPVETKPVEASGSAVDDKPVEAPKKTGSLWGADFMKKNLEHQKKVQAAIDEEENKAKNPAAATTAAPAAPSPFVTASSTGDAPAPAFSFGVGGASTAATTTTASAPSTGGFTFGAPPPAAVDASESKPAAAAAAFTFGASSTPAVAIEKSADVPPPSFGFGAPAAVPPAVEESKPASAPAPPAFTFGASSTPATEAPKPAAVVEPPSLFTATPAPSTSPPLSAKAPPFTFGAGSTPAPSSVAAEPVAAEKPKSETLPSGGFTFGGASTGAAPAPGASGFGMPATSAATAPEPFKFGGSTGASAPSSGAAFGAPSSGATFGAPSSGAAFSAPSSGAAFAFGAPSSGATFGAPPAVVSEPAPVSSTPFKFGAEPSAAPSASAPAPTPVFGAVSTTPAFGGAPSTAAAPTFAGFGTSAAPAPSGAGDAAFTFGSSGNAASTPAPAAPALTPFGSAASMPVAGGFGAAAVPSSNPFGSSGNLSAAAPSGSAPAASNPFTFGAPSGGGGGGFGGGSGFGGGTGAPPPVNAPSMFGGAGASPAPGGGGGFGSSSFGSGGTVPPPAFGSGGGALTGGGSVPPPAFGGAGATGGFGGGAGPPGMPMGGGGMSMGAGDAPSGGRKTVKKARRPPRRGGGGGGN</sequence>
<feature type="region of interest" description="Disordered" evidence="2">
    <location>
        <begin position="819"/>
        <end position="915"/>
    </location>
</feature>
<accession>C1MQ52</accession>
<feature type="region of interest" description="Disordered" evidence="2">
    <location>
        <begin position="511"/>
        <end position="558"/>
    </location>
</feature>
<feature type="region of interest" description="Disordered" evidence="2">
    <location>
        <begin position="51"/>
        <end position="138"/>
    </location>
</feature>
<feature type="compositionally biased region" description="Basic and acidic residues" evidence="2">
    <location>
        <begin position="645"/>
        <end position="655"/>
    </location>
</feature>
<keyword evidence="1" id="KW-0945">Host-virus interaction</keyword>
<feature type="compositionally biased region" description="Basic and acidic residues" evidence="2">
    <location>
        <begin position="110"/>
        <end position="123"/>
    </location>
</feature>
<gene>
    <name evidence="3" type="ORF">MICPUCDRAFT_57163</name>
</gene>
<dbReference type="STRING" id="564608.C1MQ52"/>
<evidence type="ECO:0000313" key="4">
    <source>
        <dbReference type="Proteomes" id="UP000001876"/>
    </source>
</evidence>
<dbReference type="PANTHER" id="PTHR13037:SF24">
    <property type="entry name" value="POLYCOMB PROTEIN PCL-RELATED"/>
    <property type="match status" value="1"/>
</dbReference>
<name>C1MQ52_MICPC</name>
<dbReference type="eggNOG" id="KOG4719">
    <property type="taxonomic scope" value="Eukaryota"/>
</dbReference>
<protein>
    <submittedName>
        <fullName evidence="3">Predicted protein</fullName>
    </submittedName>
</protein>
<feature type="compositionally biased region" description="Gly residues" evidence="2">
    <location>
        <begin position="1227"/>
        <end position="1253"/>
    </location>
</feature>
<proteinExistence type="predicted"/>
<evidence type="ECO:0000313" key="3">
    <source>
        <dbReference type="EMBL" id="EEH58017.1"/>
    </source>
</evidence>
<feature type="region of interest" description="Disordered" evidence="2">
    <location>
        <begin position="1149"/>
        <end position="1282"/>
    </location>
</feature>
<dbReference type="GeneID" id="9683009"/>
<feature type="compositionally biased region" description="Polar residues" evidence="2">
    <location>
        <begin position="527"/>
        <end position="537"/>
    </location>
</feature>
<dbReference type="KEGG" id="mpp:MICPUCDRAFT_57163"/>
<dbReference type="PANTHER" id="PTHR13037">
    <property type="entry name" value="FORMIN"/>
    <property type="match status" value="1"/>
</dbReference>
<dbReference type="RefSeq" id="XP_003058066.1">
    <property type="nucleotide sequence ID" value="XM_003058020.1"/>
</dbReference>
<feature type="region of interest" description="Disordered" evidence="2">
    <location>
        <begin position="1"/>
        <end position="25"/>
    </location>
</feature>
<feature type="compositionally biased region" description="Gly residues" evidence="2">
    <location>
        <begin position="1149"/>
        <end position="1166"/>
    </location>
</feature>
<dbReference type="Proteomes" id="UP000001876">
    <property type="component" value="Unassembled WGS sequence"/>
</dbReference>
<evidence type="ECO:0000256" key="1">
    <source>
        <dbReference type="ARBA" id="ARBA00022581"/>
    </source>
</evidence>
<feature type="compositionally biased region" description="Gly residues" evidence="2">
    <location>
        <begin position="1209"/>
        <end position="1220"/>
    </location>
</feature>
<feature type="region of interest" description="Disordered" evidence="2">
    <location>
        <begin position="641"/>
        <end position="671"/>
    </location>
</feature>
<feature type="compositionally biased region" description="Low complexity" evidence="2">
    <location>
        <begin position="831"/>
        <end position="875"/>
    </location>
</feature>
<reference evidence="3 4" key="1">
    <citation type="journal article" date="2009" name="Science">
        <title>Green evolution and dynamic adaptations revealed by genomes of the marine picoeukaryotes Micromonas.</title>
        <authorList>
            <person name="Worden A.Z."/>
            <person name="Lee J.H."/>
            <person name="Mock T."/>
            <person name="Rouze P."/>
            <person name="Simmons M.P."/>
            <person name="Aerts A.L."/>
            <person name="Allen A.E."/>
            <person name="Cuvelier M.L."/>
            <person name="Derelle E."/>
            <person name="Everett M.V."/>
            <person name="Foulon E."/>
            <person name="Grimwood J."/>
            <person name="Gundlach H."/>
            <person name="Henrissat B."/>
            <person name="Napoli C."/>
            <person name="McDonald S.M."/>
            <person name="Parker M.S."/>
            <person name="Rombauts S."/>
            <person name="Salamov A."/>
            <person name="Von Dassow P."/>
            <person name="Badger J.H."/>
            <person name="Coutinho P.M."/>
            <person name="Demir E."/>
            <person name="Dubchak I."/>
            <person name="Gentemann C."/>
            <person name="Eikrem W."/>
            <person name="Gready J.E."/>
            <person name="John U."/>
            <person name="Lanier W."/>
            <person name="Lindquist E.A."/>
            <person name="Lucas S."/>
            <person name="Mayer K.F."/>
            <person name="Moreau H."/>
            <person name="Not F."/>
            <person name="Otillar R."/>
            <person name="Panaud O."/>
            <person name="Pangilinan J."/>
            <person name="Paulsen I."/>
            <person name="Piegu B."/>
            <person name="Poliakov A."/>
            <person name="Robbens S."/>
            <person name="Schmutz J."/>
            <person name="Toulza E."/>
            <person name="Wyss T."/>
            <person name="Zelensky A."/>
            <person name="Zhou K."/>
            <person name="Armbrust E.V."/>
            <person name="Bhattacharya D."/>
            <person name="Goodenough U.W."/>
            <person name="Van de Peer Y."/>
            <person name="Grigoriev I.V."/>
        </authorList>
    </citation>
    <scope>NUCLEOTIDE SEQUENCE [LARGE SCALE GENOMIC DNA]</scope>
    <source>
        <strain evidence="3 4">CCMP1545</strain>
    </source>
</reference>
<feature type="compositionally biased region" description="Low complexity" evidence="2">
    <location>
        <begin position="884"/>
        <end position="894"/>
    </location>
</feature>